<dbReference type="GO" id="GO:0008270">
    <property type="term" value="F:zinc ion binding"/>
    <property type="evidence" value="ECO:0007669"/>
    <property type="project" value="InterPro"/>
</dbReference>
<dbReference type="InterPro" id="IPR016039">
    <property type="entry name" value="Thiolase-like"/>
</dbReference>
<dbReference type="Pfam" id="PF22953">
    <property type="entry name" value="SpnB_Rossmann"/>
    <property type="match status" value="2"/>
</dbReference>
<dbReference type="InterPro" id="IPR020843">
    <property type="entry name" value="ER"/>
</dbReference>
<evidence type="ECO:0008006" key="13">
    <source>
        <dbReference type="Google" id="ProtNLM"/>
    </source>
</evidence>
<dbReference type="CDD" id="cd00833">
    <property type="entry name" value="PKS"/>
    <property type="match status" value="5"/>
</dbReference>
<dbReference type="Gene3D" id="3.30.70.3290">
    <property type="match status" value="5"/>
</dbReference>
<feature type="active site" description="Proton donor; for dehydratase activity" evidence="7">
    <location>
        <position position="5606"/>
    </location>
</feature>
<feature type="active site" description="Proton donor; for dehydratase activity" evidence="7">
    <location>
        <position position="1072"/>
    </location>
</feature>
<feature type="domain" description="PKS/mFAS DH" evidence="10">
    <location>
        <begin position="5420"/>
        <end position="5681"/>
    </location>
</feature>
<dbReference type="GO" id="GO:0004312">
    <property type="term" value="F:fatty acid synthase activity"/>
    <property type="evidence" value="ECO:0007669"/>
    <property type="project" value="TreeGrafter"/>
</dbReference>
<dbReference type="SUPFAM" id="SSF52151">
    <property type="entry name" value="FabD/lysophospholipase-like"/>
    <property type="match status" value="5"/>
</dbReference>
<dbReference type="SMART" id="SM01294">
    <property type="entry name" value="PKS_PP_betabranch"/>
    <property type="match status" value="5"/>
</dbReference>
<reference evidence="11" key="1">
    <citation type="submission" date="2023-02" db="EMBL/GenBank/DDBJ databases">
        <title>Actinokineospora globicatena NBRC 15670.</title>
        <authorList>
            <person name="Ichikawa N."/>
            <person name="Sato H."/>
            <person name="Tonouchi N."/>
        </authorList>
    </citation>
    <scope>NUCLEOTIDE SEQUENCE</scope>
    <source>
        <strain evidence="11">NBRC 15670</strain>
    </source>
</reference>
<dbReference type="Gene3D" id="3.30.70.250">
    <property type="entry name" value="Malonyl-CoA ACP transacylase, ACP-binding"/>
    <property type="match status" value="1"/>
</dbReference>
<dbReference type="InterPro" id="IPR016036">
    <property type="entry name" value="Malonyl_transacylase_ACP-bd"/>
</dbReference>
<dbReference type="InterPro" id="IPR049551">
    <property type="entry name" value="PKS_DH_C"/>
</dbReference>
<dbReference type="InterPro" id="IPR036736">
    <property type="entry name" value="ACP-like_sf"/>
</dbReference>
<dbReference type="PROSITE" id="PS52019">
    <property type="entry name" value="PKS_MFAS_DH"/>
    <property type="match status" value="2"/>
</dbReference>
<dbReference type="Pfam" id="PF16197">
    <property type="entry name" value="KAsynt_C_assoc"/>
    <property type="match status" value="5"/>
</dbReference>
<dbReference type="Proteomes" id="UP001165042">
    <property type="component" value="Unassembled WGS sequence"/>
</dbReference>
<feature type="domain" description="Carrier" evidence="8">
    <location>
        <begin position="1854"/>
        <end position="1929"/>
    </location>
</feature>
<dbReference type="Pfam" id="PF08240">
    <property type="entry name" value="ADH_N"/>
    <property type="match status" value="2"/>
</dbReference>
<dbReference type="CDD" id="cd05195">
    <property type="entry name" value="enoyl_red"/>
    <property type="match status" value="2"/>
</dbReference>
<feature type="domain" description="Ketosynthase family 3 (KS3)" evidence="9">
    <location>
        <begin position="1946"/>
        <end position="2369"/>
    </location>
</feature>
<keyword evidence="12" id="KW-1185">Reference proteome</keyword>
<dbReference type="InterPro" id="IPR055123">
    <property type="entry name" value="SpnB-like_Rossmann"/>
</dbReference>
<feature type="active site" description="Proton acceptor; for dehydratase activity" evidence="7">
    <location>
        <position position="5452"/>
    </location>
</feature>
<dbReference type="SUPFAM" id="SSF51735">
    <property type="entry name" value="NAD(P)-binding Rossmann-fold domains"/>
    <property type="match status" value="12"/>
</dbReference>
<feature type="domain" description="Ketosynthase family 3 (KS3)" evidence="9">
    <location>
        <begin position="3272"/>
        <end position="3684"/>
    </location>
</feature>
<evidence type="ECO:0000256" key="2">
    <source>
        <dbReference type="ARBA" id="ARBA00022553"/>
    </source>
</evidence>
<name>A0A9W6QLM8_9PSEU</name>
<keyword evidence="2" id="KW-0597">Phosphoprotein</keyword>
<evidence type="ECO:0000259" key="8">
    <source>
        <dbReference type="PROSITE" id="PS50075"/>
    </source>
</evidence>
<dbReference type="SMART" id="SM00822">
    <property type="entry name" value="PKS_KR"/>
    <property type="match status" value="5"/>
</dbReference>
<dbReference type="Pfam" id="PF00109">
    <property type="entry name" value="ketoacyl-synt"/>
    <property type="match status" value="5"/>
</dbReference>
<dbReference type="InterPro" id="IPR011032">
    <property type="entry name" value="GroES-like_sf"/>
</dbReference>
<dbReference type="Gene3D" id="3.40.47.10">
    <property type="match status" value="5"/>
</dbReference>
<dbReference type="PROSITE" id="PS50075">
    <property type="entry name" value="CARRIER"/>
    <property type="match status" value="5"/>
</dbReference>
<dbReference type="Pfam" id="PF13602">
    <property type="entry name" value="ADH_zinc_N_2"/>
    <property type="match status" value="2"/>
</dbReference>
<dbReference type="Gene3D" id="1.10.1200.10">
    <property type="entry name" value="ACP-like"/>
    <property type="match status" value="5"/>
</dbReference>
<keyword evidence="5" id="KW-0511">Multifunctional enzyme</keyword>
<feature type="domain" description="Carrier" evidence="8">
    <location>
        <begin position="3179"/>
        <end position="3255"/>
    </location>
</feature>
<evidence type="ECO:0000256" key="4">
    <source>
        <dbReference type="ARBA" id="ARBA00022737"/>
    </source>
</evidence>
<dbReference type="PROSITE" id="PS00606">
    <property type="entry name" value="KS3_1"/>
    <property type="match status" value="5"/>
</dbReference>
<dbReference type="FunFam" id="3.40.47.10:FF:000019">
    <property type="entry name" value="Polyketide synthase type I"/>
    <property type="match status" value="5"/>
</dbReference>
<dbReference type="InterPro" id="IPR013154">
    <property type="entry name" value="ADH-like_N"/>
</dbReference>
<dbReference type="InterPro" id="IPR009081">
    <property type="entry name" value="PP-bd_ACP"/>
</dbReference>
<dbReference type="GO" id="GO:0016491">
    <property type="term" value="F:oxidoreductase activity"/>
    <property type="evidence" value="ECO:0007669"/>
    <property type="project" value="InterPro"/>
</dbReference>
<gene>
    <name evidence="11" type="ORF">Aglo03_26880</name>
</gene>
<dbReference type="Gene3D" id="3.40.366.10">
    <property type="entry name" value="Malonyl-Coenzyme A Acyl Carrier Protein, domain 2"/>
    <property type="match status" value="5"/>
</dbReference>
<dbReference type="Pfam" id="PF21089">
    <property type="entry name" value="PKS_DH_N"/>
    <property type="match status" value="2"/>
</dbReference>
<dbReference type="SMART" id="SM00825">
    <property type="entry name" value="PKS_KS"/>
    <property type="match status" value="5"/>
</dbReference>
<dbReference type="PANTHER" id="PTHR43775">
    <property type="entry name" value="FATTY ACID SYNTHASE"/>
    <property type="match status" value="1"/>
</dbReference>
<evidence type="ECO:0000256" key="6">
    <source>
        <dbReference type="ARBA" id="ARBA00023315"/>
    </source>
</evidence>
<dbReference type="InterPro" id="IPR020841">
    <property type="entry name" value="PKS_Beta-ketoAc_synthase_dom"/>
</dbReference>
<feature type="region of interest" description="N-terminal hotdog fold" evidence="7">
    <location>
        <begin position="885"/>
        <end position="1003"/>
    </location>
</feature>
<dbReference type="CDD" id="cd08952">
    <property type="entry name" value="KR_1_SDR_x"/>
    <property type="match status" value="3"/>
</dbReference>
<feature type="domain" description="Ketosynthase family 3 (KS3)" evidence="9">
    <location>
        <begin position="33"/>
        <end position="457"/>
    </location>
</feature>
<proteinExistence type="predicted"/>
<evidence type="ECO:0000313" key="11">
    <source>
        <dbReference type="EMBL" id="GLW91872.1"/>
    </source>
</evidence>
<dbReference type="InterPro" id="IPR006162">
    <property type="entry name" value="Ppantetheine_attach_site"/>
</dbReference>
<dbReference type="InterPro" id="IPR049552">
    <property type="entry name" value="PKS_DH_N"/>
</dbReference>
<dbReference type="InterPro" id="IPR014030">
    <property type="entry name" value="Ketoacyl_synth_N"/>
</dbReference>
<dbReference type="InterPro" id="IPR018201">
    <property type="entry name" value="Ketoacyl_synth_AS"/>
</dbReference>
<dbReference type="SMART" id="SM00829">
    <property type="entry name" value="PKS_ER"/>
    <property type="match status" value="2"/>
</dbReference>
<keyword evidence="4" id="KW-0677">Repeat</keyword>
<organism evidence="11 12">
    <name type="scientific">Actinokineospora globicatena</name>
    <dbReference type="NCBI Taxonomy" id="103729"/>
    <lineage>
        <taxon>Bacteria</taxon>
        <taxon>Bacillati</taxon>
        <taxon>Actinomycetota</taxon>
        <taxon>Actinomycetes</taxon>
        <taxon>Pseudonocardiales</taxon>
        <taxon>Pseudonocardiaceae</taxon>
        <taxon>Actinokineospora</taxon>
    </lineage>
</organism>
<feature type="domain" description="Ketosynthase family 3 (KS3)" evidence="9">
    <location>
        <begin position="4590"/>
        <end position="5013"/>
    </location>
</feature>
<dbReference type="EMBL" id="BSSD01000003">
    <property type="protein sequence ID" value="GLW91872.1"/>
    <property type="molecule type" value="Genomic_DNA"/>
</dbReference>
<evidence type="ECO:0000256" key="3">
    <source>
        <dbReference type="ARBA" id="ARBA00022679"/>
    </source>
</evidence>
<dbReference type="InterPro" id="IPR016035">
    <property type="entry name" value="Acyl_Trfase/lysoPLipase"/>
</dbReference>
<dbReference type="InterPro" id="IPR013968">
    <property type="entry name" value="PKS_KR"/>
</dbReference>
<evidence type="ECO:0000256" key="1">
    <source>
        <dbReference type="ARBA" id="ARBA00022450"/>
    </source>
</evidence>
<dbReference type="CDD" id="cd08956">
    <property type="entry name" value="KR_3_FAS_SDR_x"/>
    <property type="match status" value="2"/>
</dbReference>
<dbReference type="InterPro" id="IPR036291">
    <property type="entry name" value="NAD(P)-bd_dom_sf"/>
</dbReference>
<feature type="domain" description="Ketosynthase family 3 (KS3)" evidence="9">
    <location>
        <begin position="6466"/>
        <end position="6885"/>
    </location>
</feature>
<feature type="domain" description="Carrier" evidence="8">
    <location>
        <begin position="4503"/>
        <end position="4578"/>
    </location>
</feature>
<sequence>MADEKKLLENLKFVTGELRVARRKLREAEERAAEPIAIVAMSCRFPGGVESPDDLWRLVSEGRDAIGPFPGDRGWDLDSLYDPDPDTVGTSYGRTGGFLDSATEFDAGLFGVSPREATAMDPQQRLLLQACWEALERAGIDPTSLRGESVGVFAGTNGQDYASVIAADPEAAEGYLATGSAASILSGRIAYSFGLEGPAVTVDTACSSSLVALHLAIQSLKAGECRLALVGGVTVMATPAAFIEFSRQRALAPDGRCKAFGAGADGTGWGEGVGVLVVAKLSDALAAGHRILAVVRGSAVNQDGASNGLTAPNGPAQQRVIRAALADAGLAPSDVDLLEAHGTGTRLGDPIEAEALLATYGRDRTEPLWLGSVKSNIGHTQAAAGVAGIIKAVMALRHGILPATLHADTPTPQVNWSTGAVSPLTTNRPWPTLDRPRRAAISSFGVSGTNAHTILEQAPEPEPLPTATDPSAVPLLLSGRTEEALRAQAAALRVSGLLDTAFSLATTRAALAYRAVVVARDAASADVALAEIAAGGVPASAEFGVETPGKLAFLFTGQGSQRAGMGAGLRSFEVYRAAVDEISARLGFDEADLEQTGNAQPALFALQVGLFRLLESLGVRPDLLLGHSIGEVAAAHVSGILSLEDACTLVGARARLMQALPTGGAMLAVEISEADLLREFPGGLPTGVDLAAVNADRSVVLSGDQEAVDLMKHRFADRRVKALAVSHAFHSHLMDPVLDEFRRVVDRLTFAAPAMPVVSTSTGDPSTPEYWVRQVRETVRFAPAVSEVRRRGANRFLELGPDGILSALVGDGAVPLVRSGRDDQVSLLHALGRVHTLGSRVDWAALLPGGKRIDLPTYPFERVRYWPRPSARADVTAAGLATAEHPMLGAAAPQPDGGHLFTGRISATTHGWLTDHQIQGDVLVPGTAFVELALHAGDQVGNPVLDDLTISAPLPLANAVRIQVSVSPLADDGTRLVEIHSSVDGSDWTRHAEGRLSQAATSSTLEWPPAGEPVDLDTFYAAAADNGFGYGPLFQGLRAAWRTDGAYYAEVALPESAHRDATRFGLHPALLDAALHPTGLDPAKAGLPFAWSGVTLHTTGATSLRVAIKATGTDTYSLVATDPAGAPVITITTLTLRKPAQRDADLFAVDWTQVPVAESAKSVTRGNPEDWTSADAVLWQIPSGDVQSTVVDVLAGLQAWLADDQFAASTLVLHTRNAVAALPGDEIADLAGAAVGGLVRSAQSEHPGRFLLLDSDNEPTDDLIASLLDLDEPQLAVRGGEVYAPRLARATGLLPLPTTPTWRLEPSGDSLDSLALATVAVDAPGPGEVQIAVRATGVNFRDVLIALGQYPERALLGSEGAGVVTAIGSDVDLKPGERVFGLFAGGFSPSVVVDRRMVARMPDGWSFAEAATVPMAFLTAYYGLVDLAGLRRGERVLVHAAAGGVGMAAVQVARHLGAEVFGTASAGKWHATGLDDDHLASSRDLGFATKFPTVDVVLNALAGEFIDASVGMLAEGGRFIEMGKADLRTGLPGYRAFDLSEAGPDRLQEMLVEVLDLFARGVFTVLPWRAWDVREAQAAFRFVGQGKHIGKNVLTIPRPVDPQGTVLITGGTGVLGRIIADHLAAEYGVTKFVLTNRSGTGDVPGARIIACDMGDRDAVAELLAGIPDLTGVIHAAGIADDGVIDALTPDRVAAVLAPKATGAAVLDELVGDVPLFALYSSASSVFGSPGQANYAAANAVLDAVAVRRRSRGLPALSMSWGLWATASAISGSLDTVDLARATRVGPALTEAQGLALFDAAQRDGRSHLVTLAYDPATARKLAPVPALLRGLVHAPRRAARTGSVDHLRTLGPAEAGRALLTTVRAEITAVLGHTTTDTGRPFKEMGFDSLTAVEFRNRLNTATGLRLPATAIFDYPTPTALIDHLVSLLPKQERRVAVVERRQSTDEPIAIVGMACRYPGGVDSPDDLWDLVVQGREGIGPFPTDRGWDLGALYNPDADVVGTTYAQAGGFLDDVSGFDARLFGVSPREATAMDPQQRLLLESTWAAFEDAGIDPNTVRGSQTGVFVGVAHSGYGVGITLPEGVEGHFLTGSSTSVASGRLAYFFGLEGPAVTVDTACSSSLVALHLATQALRSGECSMAVAGGVTVMVGPGIFTEFSRQRGLSADGRCKSFSAEADGTGWSEGVGVLLVERLSDAVARGHRVLAVVRGSAVNQDGASNGLTAPNGPSQQRVIRSALTAAGLASSDVDAVEAHGTGTVLGDPIEAQALLATYGQDRVDPLWLGSLKSNIGHAQAAAGVAGIIKMVQALRHEVLPPTLHADVPSPHVDWASGSVSLLTESRPWARGDRPRRAGISSFGVSGTNVHTIIEEAPLVDEPATVEPGHPVPIVVSGHSSQALAARLDQVRERADSIKPVDLARELATRARHPHRVAFAATTPADVVDGLTSAVPAVAAGEVAFLFTGQGAQRAGMGSDLRVFPVFADTFDAVRARVPFDDAAIDETGNAQPAIFALQVALFRLLESWGVHPDVLIGHSIGEVAAAHVAGILSLDDACTLVSARARLMQALPAGGAMLAVEISEAELAVGFPDGLPVGVDLAAVNSDRSLVLSGDRRIVELLERSFVEQSRRVKALTVSHAFHSHLMDPMLAEFEQVLNGLAFATAVIPLVSTSTGDPSTPEYWVRQVRGTVRFADAVRTAGADTHVELGPDGVLSALVDHGIPTLRAGRSEVDTVLSAVTGAHARGASLDLAALIPAGGRAALPIYPFQRERFWLQHTPTVPPLDNYRVTWAEIDPKPVDGVWLVPSDLQAPLRAAGLTITDDPTAATGAVVEPDIAEIPALLNDTPVPLWVITRGDTRATAQTWGLGRVAALEHPQRWGGLIHLPETLDEQAIRRLAAVLGGAQDQVSIRQDGAFARRLAKADTAAATWHPQGTVLVTGGTGALGAQVVRHLAARGVRVVVASRTGLAAPGAADLPAEVVTCDVTDRDALSVLLATHPVTAVVHAAGVGEDAPLADLTPDRLANVLRPKADAAWLLHELAPEAHLVLFSSIAGVWGSGGQAAYAAANADLDALAEHRAATGLPTTSIAWGPWADAGMAAGEAAAYLQRRGLRPLSPARALAAMDAAIASPHPTHVVADIDWPTFLATFTSARPSPLLAEFAAPTPTTDQTGFAAKVAAMSTMEGKRSVLDLVTTAVGSVLGYRDAVDPSATFLDLGFDSLTAVDFRNRLTAAVGFALPSTLIYDHPTAIALADHLLERVGSPAPEVTVIRRDVSGDDPIVVVGMACRLPGGVTSPDELWDMVVEGRDGVGAFPVDRGWDLSGADFPLVGGFVHDASGFDAELFGISPREAVAMDPQQRVLLEASWEAVERAGIDAGTVRGTRGGVFVGASGSGYGFAQDSAEGAGHLITGTATSVISGRVAYTLGLEGPALTVDTACSSGLVALHLAARALRHNECDFAIVGGVTVMPSPAGFGEFAKQGGLAPDGRCKAYAEAADGTGWSEGVAVVIVERLSDALAKGHTVLATVRGSAVNSDGASNGLTAPNGPAQQRVIRDALADAGIAASEVDAVEGHGTGTRLGDPIEAQALLATYGQHRERPLWLGSVKSNIGHTQAASGLAGLIKTIQAMRHGVLPRTLHVDTPSSHVDWAAGDVRLLVQEQPWPSVDRPRRAGVSSFGISGTNAHVIVESVQPEVAVEPERVSTPVVPLVLSARSAVALRARAADVLQVDAEPLDVAHSLVTTRATLDHRAIALDSSALMGLAEGVEAPGLVTGIAAPGRLAFLFTGQGSQRSGMGQALRVFPVFAAAFDEVVARAPFSDEAIDQTGNAQVALFALEVALFRLVESWGVRPDALIGHSIGEMAAAHVAGILSLDDACTLVAARARLMQALPSGGAMLAVEIAEPDLAAEFPDGLPAGIDLAAVNSDRSLVLSGDRRIVELLERSFVEQSRRVKSLAVSHAFHSHLMDPMLDEFAQVVRGLSFGQPVIPVVSTSSGDPSTPEYWVRQVRETVRFADAVKGARGLGVTRFLELGPDGVLTALARESGDGVFAAGLRAGQPEPDSLVRAVATLHVHGIDIDWSALLRGGRKIDLPVYPFQRKHYWLGADRLPAIESWRYSAEWEPLPASTDPGDGRWFVIGQVPDDIAAAVTTCGDLAEATGILRLADSPADVLSVVDAELPVWVITRDALGSVDGAATWGLGRAAALELPHWRGIIDLPSVLDDHTATLFRASLAGDEDQVAIRPDGAFARRLRRAALSAAEPWRPKSVLVTGGTGALGGHVTRWLTARGVDKIVLVSRSGPDAPGANDLRATVVACDVTDREALAAVLAEHPVDAIIHTAGVIDAAPLVETTPERLAEVARAKVTGAVNLHELAPDAHLVLFSSIAGTWGAGGQAAYSAANAALDGLAEHRRGLGLPVTSVAWGPWAGAGMLTTDGAEDYLRRRGLRPMRPDHALAALAQALDHPTTAVTIVDVDWPRFTGTFTAGRPSSLLTDFTPVVEPQVRPVAVRKDLVVLVRTEAAAVLGHDSVDAIAAERAFADLGFDSLTSVELRDRLAEATGVALPAGLVFDYPTPAALAAFLAGGSTVDEQIAAVPVDDPIAIVAMACRFPGGIDTPEDLWDALVSERDATGPFPADRGWDLANLVNPDPGNPGTSYVDRGAFLVDPARFDADLFGISPREAVAMDPQQRVLLETTWEVFERAGIDPRSLRGSRTGVFAGTNGQDYTRLTLAVDVPEGHVATGGAASVMSGRVAYVFGLEGPALTVDTACSSALVALHLAAQAVRNGECGLAVAAGVTIMATPGAFIEFSRQRGLAADGRCKPFSEAADGTAWGEGVGVLLVERLSDARRNGHPVLAVLEGSAVNSDGASNGLTAPNGPSQQRVIRAALASAGLRSSDVDAVEAHGTGTTLGDPIEAEALLATYGRDRSEPLWLGSVKSNIGHTQAAAGAAGVIKTVLALRHETLPASLHAGTPTTHVDWSTGSIELLAAARPWPAGERTRRAGVSAFGISGTNAHVILGEAPGAPVAARGIPAPVAVPWPVSGHSASALAAQVTRLGSVDADGVDVAHTLAARAALPHRAVLLGDRTITGSARGLGFLFTGQGSQRAGMGAGLRVFPVFAEAFDAVRARVPFDDAAIDETGNAQPAIFALQVALFRLLEFWGVRPDVLVGHSIGEVAAAHVAGILSLDDACALVSARARLMQALPSGGAMLAVEISEAELVVEFPDGLPVGVDLAAVNSDRSLVVSGDRGIVELLERSFVEQSRRVKSLVVSHAFHSHLMDPMLAEFAQVVRGLSFGEPVIPVVSTSSGDPSTPEYWVRQVRETVRFAGAVAGVAGPTAFVELGPDGVLSALVDAGVPVLRRDRDDVETAMAAVAHAFTTGADLDWSAVFAPWGGKLVDLPTYPFQGERYWQRVTATKPAGLRSADHPLLAATIAPAAGTRTLFTGVISTATHPWLADHRVHGTVIVPGTAVLDLVLHAAATTATPAVDELTLHTPLALEGPTELQLALDGTTVTLHARLGDGDWVHHASATLTAPSTPAAIPAADGAEVDLAGHYPALAEAGLVYGPEFQALAAVQLVECASESEWLLHSEIRASVAIEDGMRFGVHPALLDAAIQAVAAAEPDGPARVPFVLSGVTLHSAGASRLSVRIVPTGRDTVHVHAEDPDGRPVITIESLTLRPAVAPRAGSLFEIEWQPTDLAGTRPDNVCRPSTVEEALAAIQDWLNRDAGTLAVVTEGAVAAVPSDTIADPASAAVWGLVRSAQSEHPDRFVLVDTDGEPVVIAGEPQVAVRAGVAYLPRLVRARPMITLPDGPWRLVPGGSTLADMRAVEVPHVGLEAGEVRVSVRAAGVNFRDVLITLGTYPSHADLGSEGAGIVTEVGAGVTDLRVGDRVFGLVGGGFAPSVVVDRRLLASIPDGWSFAEAAAVPMAYLTAYYALVDLGGLAAGERVLIHAAAGGVGGAAVQIARHLGAEVFGTASPVKWGATGLDDDHLASSRDLEFAAKFPEVDVALNALAGPFIDASAGLLRSGGRFLEMGKADLRTGIAGYRAFDLWDAGPERLREMLAEVMGLFAGGALSLPPVRAWDVRNASAAFRFVAHGGHIGKNVLVVPQGIAPHGTVLITGGNGALGTLLAQHLVAEHGVGDVVLASRSGVGPYLGSAVRHVACDVGDRASVAQLVDSLPDLTAVIHAAGTTDDGLVQSLTPDRLRSVSAKSEGALHLAELAGDALLVLYSSVAATLGTPGQGNYAAANAVLDAVAHHRSARGLPTVSIAWGLWDRASTLSSHLDPAARARATRLGAPLSDADGLNLFNTALHHGYPHLIAAALNPTNLAPEAPPLLRGFVRTPNKPATPAALAARLDAKVYGSEPSLAIVRAEVAAVLGHSTPDRVDPTRPFTELGFDSLTAVELRNRLTTATGQRLPATLVFDYPTPAALAAHLDATADVIGSEDAFDNPTLAGLPGTGAGIVRTPVDEPIAIVAMSCRFPGGIESPEELWQMVVDGGDAVGVFPGDRGWDLDELLHPETGTSDTDRGGFVRGAGAFDAALFGISPREALAMDPQQRLLLEAAWEVFERAGIDPTSLAGTDAGVFIGAAASLYGAAVRSSEVEGHQMTGTATSVASGRLAYFFGLEGPAVTVDTACSSSLVALHWAAKALRSGECSMALVGGVAVMATPGMFTEFSRQGGLAADGRCKSFSADADGTGWSEGVGVLLVERLSDALANGHQVLAVVRGSAVNQDGASNGLTAPNGPSQQRVIRAALRSAGLQSSDVDAVEAHGTGTVLGDPIEAHALLATYGQGRVDPLWLGSLKSNIGHTQAAAGVAGIIKMVQALQHEVLPRTLHADTPSEHIDWESGAVSLLTESRPWVRGDRPRRAGISSFGVSGTNVHTIIEEAPAHPKRPTPADPTPAVIPLVVSAATPVALDAQVAIVRTVDGPQVEVARALVATRADLPHRAVLLDSQAPPVATGIASPGRLVFLFTGQGSQRAGMGQDLRVYSAFAEAFDAVRARIPFDDGAIDETGNAQPAIFALQVALFRLLESWGVRPDVLVGHSIGELAAAHVAGILSLDDACTLVAARARLMQALPSGGAMLAVEISEADLAAEFPEGLPAGVDLAAVNSDRSLVVSGDCRIVELLERRFVEQSRRVKMLVVSHAFHSHLMDPMLAEFEQVARGLSFNNPTISLFNTSTGDPSTPEYWVRQVRETVRFTDAVAGLADATFLELGPDGVLSALVGSGAPMLRAGQDEPTTAITALASAHVRGARVDWTAVLGDGPRAVLPTYPFDRTHFWLTAEPATADDWRYRVDWTEVTPEPATGHWLVVGDNDPAIVQALRKTADVTEVRVDQVAATPADGILVLPSAAETVLSVLKANPAAPVWAATRDARANPDQARVWGLGRVAGLERRWGGLIDIDGDLTTLPLSGNEDQLTLRDGRVLARRLVRAPKPAGTRWTPDGPVLITGGTGALAAHVARWLVRRGATHLVLTSRRGPDAPGVDALVSELGVRVDVVACDAADRDALAAVVAEHEPAVVVHAAGVSGTTPIADLDDLATTQRAKVDGARYLDELLPDAHLVLFSSIAGVWGSGGQAAYAAANAALDALAARRRAQGQKATAVSWGPWADGGLASGDAESYLRERGLTPMSPARAVAALGEALAANETHVVIADVDWDRFLPTFTATRPSPLLAAFQSAPTDANGLTDFATRLATATPAERQRALLDLVRRTAAEVLGHTSTTAVSARASFADLGFDSLTAVRVRTQLAEATGLDLPTGLVFDYPTPVALADHLADELAIDLESLPPATRSLTRPDAEEAEIRRALAEIPLDRLRAAGILDLLRVVPEPSTTDSVDSSDIDLMDVDALIQSALDNPGA</sequence>
<keyword evidence="6" id="KW-0012">Acyltransferase</keyword>
<dbReference type="InterPro" id="IPR014031">
    <property type="entry name" value="Ketoacyl_synth_C"/>
</dbReference>
<dbReference type="Gene3D" id="3.40.50.720">
    <property type="entry name" value="NAD(P)-binding Rossmann-like Domain"/>
    <property type="match status" value="9"/>
</dbReference>
<dbReference type="PROSITE" id="PS00012">
    <property type="entry name" value="PHOSPHOPANTETHEINE"/>
    <property type="match status" value="3"/>
</dbReference>
<dbReference type="InterPro" id="IPR050091">
    <property type="entry name" value="PKS_NRPS_Biosynth_Enz"/>
</dbReference>
<dbReference type="Gene3D" id="3.90.180.10">
    <property type="entry name" value="Medium-chain alcohol dehydrogenases, catalytic domain"/>
    <property type="match status" value="2"/>
</dbReference>
<dbReference type="SMART" id="SM00826">
    <property type="entry name" value="PKS_DH"/>
    <property type="match status" value="2"/>
</dbReference>
<dbReference type="InterPro" id="IPR002364">
    <property type="entry name" value="Quin_OxRdtase/zeta-crystal_CS"/>
</dbReference>
<dbReference type="PROSITE" id="PS01162">
    <property type="entry name" value="QOR_ZETA_CRYSTAL"/>
    <property type="match status" value="2"/>
</dbReference>
<dbReference type="Pfam" id="PF02801">
    <property type="entry name" value="Ketoacyl-synt_C"/>
    <property type="match status" value="5"/>
</dbReference>
<accession>A0A9W6QLM8</accession>
<feature type="active site" description="Proton acceptor; for dehydratase activity" evidence="7">
    <location>
        <position position="916"/>
    </location>
</feature>
<dbReference type="SUPFAM" id="SSF50129">
    <property type="entry name" value="GroES-like"/>
    <property type="match status" value="2"/>
</dbReference>
<dbReference type="Pfam" id="PF14765">
    <property type="entry name" value="PS-DH"/>
    <property type="match status" value="2"/>
</dbReference>
<dbReference type="InterPro" id="IPR049900">
    <property type="entry name" value="PKS_mFAS_DH"/>
</dbReference>
<evidence type="ECO:0000256" key="7">
    <source>
        <dbReference type="PROSITE-ProRule" id="PRU01363"/>
    </source>
</evidence>
<dbReference type="SMART" id="SM00827">
    <property type="entry name" value="PKS_AT"/>
    <property type="match status" value="5"/>
</dbReference>
<evidence type="ECO:0000259" key="10">
    <source>
        <dbReference type="PROSITE" id="PS52019"/>
    </source>
</evidence>
<dbReference type="InterPro" id="IPR057326">
    <property type="entry name" value="KR_dom"/>
</dbReference>
<dbReference type="SMART" id="SM00823">
    <property type="entry name" value="PKS_PP"/>
    <property type="match status" value="5"/>
</dbReference>
<dbReference type="SUPFAM" id="SSF53901">
    <property type="entry name" value="Thiolase-like"/>
    <property type="match status" value="5"/>
</dbReference>
<comment type="caution">
    <text evidence="11">The sequence shown here is derived from an EMBL/GenBank/DDBJ whole genome shotgun (WGS) entry which is preliminary data.</text>
</comment>
<dbReference type="Gene3D" id="1.10.287.1960">
    <property type="match status" value="1"/>
</dbReference>
<feature type="domain" description="PKS/mFAS DH" evidence="10">
    <location>
        <begin position="885"/>
        <end position="1160"/>
    </location>
</feature>
<feature type="region of interest" description="N-terminal hotdog fold" evidence="7">
    <location>
        <begin position="5420"/>
        <end position="5533"/>
    </location>
</feature>
<dbReference type="InterPro" id="IPR014043">
    <property type="entry name" value="Acyl_transferase_dom"/>
</dbReference>
<dbReference type="GO" id="GO:0031177">
    <property type="term" value="F:phosphopantetheine binding"/>
    <property type="evidence" value="ECO:0007669"/>
    <property type="project" value="InterPro"/>
</dbReference>
<dbReference type="SUPFAM" id="SSF47336">
    <property type="entry name" value="ACP-like"/>
    <property type="match status" value="5"/>
</dbReference>
<dbReference type="InterPro" id="IPR042104">
    <property type="entry name" value="PKS_dehydratase_sf"/>
</dbReference>
<dbReference type="FunFam" id="1.10.1200.10:FF:000007">
    <property type="entry name" value="Probable polyketide synthase pks17"/>
    <property type="match status" value="2"/>
</dbReference>
<dbReference type="RefSeq" id="WP_285610632.1">
    <property type="nucleotide sequence ID" value="NZ_BSSD01000003.1"/>
</dbReference>
<dbReference type="Pfam" id="PF00698">
    <property type="entry name" value="Acyl_transf_1"/>
    <property type="match status" value="5"/>
</dbReference>
<feature type="region of interest" description="C-terminal hotdog fold" evidence="7">
    <location>
        <begin position="1011"/>
        <end position="1160"/>
    </location>
</feature>
<dbReference type="InterPro" id="IPR032821">
    <property type="entry name" value="PKS_assoc"/>
</dbReference>
<dbReference type="InterPro" id="IPR001227">
    <property type="entry name" value="Ac_transferase_dom_sf"/>
</dbReference>
<keyword evidence="1" id="KW-0596">Phosphopantetheine</keyword>
<dbReference type="InterPro" id="IPR020807">
    <property type="entry name" value="PKS_DH"/>
</dbReference>
<dbReference type="SUPFAM" id="SSF55048">
    <property type="entry name" value="Probable ACP-binding domain of malonyl-CoA ACP transacylase"/>
    <property type="match status" value="5"/>
</dbReference>
<feature type="domain" description="Carrier" evidence="8">
    <location>
        <begin position="6361"/>
        <end position="6436"/>
    </location>
</feature>
<dbReference type="GO" id="GO:0004315">
    <property type="term" value="F:3-oxoacyl-[acyl-carrier-protein] synthase activity"/>
    <property type="evidence" value="ECO:0007669"/>
    <property type="project" value="InterPro"/>
</dbReference>
<evidence type="ECO:0000313" key="12">
    <source>
        <dbReference type="Proteomes" id="UP001165042"/>
    </source>
</evidence>
<dbReference type="PROSITE" id="PS52004">
    <property type="entry name" value="KS3_2"/>
    <property type="match status" value="5"/>
</dbReference>
<dbReference type="Pfam" id="PF00550">
    <property type="entry name" value="PP-binding"/>
    <property type="match status" value="5"/>
</dbReference>
<evidence type="ECO:0000259" key="9">
    <source>
        <dbReference type="PROSITE" id="PS52004"/>
    </source>
</evidence>
<dbReference type="GO" id="GO:0006633">
    <property type="term" value="P:fatty acid biosynthetic process"/>
    <property type="evidence" value="ECO:0007669"/>
    <property type="project" value="InterPro"/>
</dbReference>
<dbReference type="InterPro" id="IPR020806">
    <property type="entry name" value="PKS_PP-bd"/>
</dbReference>
<evidence type="ECO:0000256" key="5">
    <source>
        <dbReference type="ARBA" id="ARBA00023268"/>
    </source>
</evidence>
<feature type="domain" description="Carrier" evidence="8">
    <location>
        <begin position="7704"/>
        <end position="7779"/>
    </location>
</feature>
<protein>
    <recommendedName>
        <fullName evidence="13">Acyl transferase domain-containing protein</fullName>
    </recommendedName>
</protein>
<keyword evidence="3" id="KW-0808">Transferase</keyword>
<dbReference type="Pfam" id="PF08659">
    <property type="entry name" value="KR"/>
    <property type="match status" value="5"/>
</dbReference>
<dbReference type="Gene3D" id="3.10.129.110">
    <property type="entry name" value="Polyketide synthase dehydratase"/>
    <property type="match status" value="2"/>
</dbReference>
<dbReference type="PANTHER" id="PTHR43775:SF51">
    <property type="entry name" value="INACTIVE PHENOLPHTHIOCEROL SYNTHESIS POLYKETIDE SYNTHASE TYPE I PKS1-RELATED"/>
    <property type="match status" value="1"/>
</dbReference>
<feature type="region of interest" description="C-terminal hotdog fold" evidence="7">
    <location>
        <begin position="5541"/>
        <end position="5681"/>
    </location>
</feature>